<evidence type="ECO:0000256" key="1">
    <source>
        <dbReference type="ARBA" id="ARBA00023002"/>
    </source>
</evidence>
<dbReference type="InterPro" id="IPR036188">
    <property type="entry name" value="FAD/NAD-bd_sf"/>
</dbReference>
<dbReference type="EC" id="1.4.99.6" evidence="3"/>
<dbReference type="GO" id="GO:0005737">
    <property type="term" value="C:cytoplasm"/>
    <property type="evidence" value="ECO:0007669"/>
    <property type="project" value="TreeGrafter"/>
</dbReference>
<dbReference type="GO" id="GO:0016491">
    <property type="term" value="F:oxidoreductase activity"/>
    <property type="evidence" value="ECO:0007669"/>
    <property type="project" value="UniProtKB-KW"/>
</dbReference>
<dbReference type="Gene3D" id="3.30.9.10">
    <property type="entry name" value="D-Amino Acid Oxidase, subunit A, domain 2"/>
    <property type="match status" value="1"/>
</dbReference>
<feature type="domain" description="FAD dependent oxidoreductase" evidence="2">
    <location>
        <begin position="30"/>
        <end position="420"/>
    </location>
</feature>
<accession>A0A5C5ZBH6</accession>
<dbReference type="EMBL" id="SJPJ01000001">
    <property type="protein sequence ID" value="TWT84515.1"/>
    <property type="molecule type" value="Genomic_DNA"/>
</dbReference>
<dbReference type="InterPro" id="IPR006076">
    <property type="entry name" value="FAD-dep_OxRdtase"/>
</dbReference>
<dbReference type="Proteomes" id="UP000315010">
    <property type="component" value="Unassembled WGS sequence"/>
</dbReference>
<gene>
    <name evidence="3" type="primary">dadA</name>
    <name evidence="3" type="ORF">CA13_59940</name>
</gene>
<dbReference type="Gene3D" id="3.50.50.60">
    <property type="entry name" value="FAD/NAD(P)-binding domain"/>
    <property type="match status" value="2"/>
</dbReference>
<proteinExistence type="predicted"/>
<dbReference type="AlphaFoldDB" id="A0A5C5ZBH6"/>
<name>A0A5C5ZBH6_9BACT</name>
<evidence type="ECO:0000259" key="2">
    <source>
        <dbReference type="Pfam" id="PF01266"/>
    </source>
</evidence>
<sequence length="439" mass="48646">MDVVQKLVQQLVRWNQQRLTMNSPTPTESAIVVGAGVIGIASAHYLSNAGMQVTVIDRYRIGAGCSLGNCGYISPSHVLPLTEPEAIGVALKSLLNPNAPFRVKPRLSLHQWKWFWEFTRRCNRRQMLAAGKHLKAILDSSMSEYRSIVAEQKLSCQWKETGLLYVLQSTAGMRAFSHTERFLAEHFGVSSEQIRGGELTDFDTALKPGLAGAYYFPGDASVRPDLLCSSWSNQLKSRGVKFIENCELQNVSKTSGKITGVQTSHGPMTADHYVLATGAKSVLLSKELGCRIPIEPGKGYSVTMARPNRCPQHPMLFPEHKVGVSPFDDGYRLGSMMEFVGFDESIPERRIEQLRRSAKPYLVEPYTPGKQEPWFGWRPMTWDSLPIIGQVPRLSNAFLATGHNMLGLSLATATGKLITEIIQGHPTHIDATAFSPSRF</sequence>
<keyword evidence="1 3" id="KW-0560">Oxidoreductase</keyword>
<reference evidence="3 4" key="1">
    <citation type="submission" date="2019-02" db="EMBL/GenBank/DDBJ databases">
        <title>Deep-cultivation of Planctomycetes and their phenomic and genomic characterization uncovers novel biology.</title>
        <authorList>
            <person name="Wiegand S."/>
            <person name="Jogler M."/>
            <person name="Boedeker C."/>
            <person name="Pinto D."/>
            <person name="Vollmers J."/>
            <person name="Rivas-Marin E."/>
            <person name="Kohn T."/>
            <person name="Peeters S.H."/>
            <person name="Heuer A."/>
            <person name="Rast P."/>
            <person name="Oberbeckmann S."/>
            <person name="Bunk B."/>
            <person name="Jeske O."/>
            <person name="Meyerdierks A."/>
            <person name="Storesund J.E."/>
            <person name="Kallscheuer N."/>
            <person name="Luecker S."/>
            <person name="Lage O.M."/>
            <person name="Pohl T."/>
            <person name="Merkel B.J."/>
            <person name="Hornburger P."/>
            <person name="Mueller R.-W."/>
            <person name="Bruemmer F."/>
            <person name="Labrenz M."/>
            <person name="Spormann A.M."/>
            <person name="Op Den Camp H."/>
            <person name="Overmann J."/>
            <person name="Amann R."/>
            <person name="Jetten M.S.M."/>
            <person name="Mascher T."/>
            <person name="Medema M.H."/>
            <person name="Devos D.P."/>
            <person name="Kaster A.-K."/>
            <person name="Ovreas L."/>
            <person name="Rohde M."/>
            <person name="Galperin M.Y."/>
            <person name="Jogler C."/>
        </authorList>
    </citation>
    <scope>NUCLEOTIDE SEQUENCE [LARGE SCALE GENOMIC DNA]</scope>
    <source>
        <strain evidence="3 4">CA13</strain>
    </source>
</reference>
<evidence type="ECO:0000313" key="4">
    <source>
        <dbReference type="Proteomes" id="UP000315010"/>
    </source>
</evidence>
<dbReference type="PANTHER" id="PTHR13847:SF289">
    <property type="entry name" value="GLYCINE OXIDASE"/>
    <property type="match status" value="1"/>
</dbReference>
<organism evidence="3 4">
    <name type="scientific">Novipirellula herctigrandis</name>
    <dbReference type="NCBI Taxonomy" id="2527986"/>
    <lineage>
        <taxon>Bacteria</taxon>
        <taxon>Pseudomonadati</taxon>
        <taxon>Planctomycetota</taxon>
        <taxon>Planctomycetia</taxon>
        <taxon>Pirellulales</taxon>
        <taxon>Pirellulaceae</taxon>
        <taxon>Novipirellula</taxon>
    </lineage>
</organism>
<dbReference type="SUPFAM" id="SSF51905">
    <property type="entry name" value="FAD/NAD(P)-binding domain"/>
    <property type="match status" value="1"/>
</dbReference>
<protein>
    <submittedName>
        <fullName evidence="3">D-amino acid dehydrogenase small subunit</fullName>
        <ecNumber evidence="3">1.4.99.6</ecNumber>
    </submittedName>
</protein>
<dbReference type="PANTHER" id="PTHR13847">
    <property type="entry name" value="SARCOSINE DEHYDROGENASE-RELATED"/>
    <property type="match status" value="1"/>
</dbReference>
<evidence type="ECO:0000313" key="3">
    <source>
        <dbReference type="EMBL" id="TWT84515.1"/>
    </source>
</evidence>
<keyword evidence="4" id="KW-1185">Reference proteome</keyword>
<dbReference type="SUPFAM" id="SSF54373">
    <property type="entry name" value="FAD-linked reductases, C-terminal domain"/>
    <property type="match status" value="1"/>
</dbReference>
<dbReference type="Pfam" id="PF01266">
    <property type="entry name" value="DAO"/>
    <property type="match status" value="1"/>
</dbReference>
<comment type="caution">
    <text evidence="3">The sequence shown here is derived from an EMBL/GenBank/DDBJ whole genome shotgun (WGS) entry which is preliminary data.</text>
</comment>